<dbReference type="GO" id="GO:0005886">
    <property type="term" value="C:plasma membrane"/>
    <property type="evidence" value="ECO:0007669"/>
    <property type="project" value="UniProtKB-SubCell"/>
</dbReference>
<dbReference type="Pfam" id="PF00015">
    <property type="entry name" value="MCPsignal"/>
    <property type="match status" value="1"/>
</dbReference>
<feature type="transmembrane region" description="Helical" evidence="10">
    <location>
        <begin position="24"/>
        <end position="46"/>
    </location>
</feature>
<keyword evidence="2" id="KW-1003">Cell membrane</keyword>
<evidence type="ECO:0000256" key="2">
    <source>
        <dbReference type="ARBA" id="ARBA00022475"/>
    </source>
</evidence>
<dbReference type="AlphaFoldDB" id="A0A1H4QAL2"/>
<dbReference type="InterPro" id="IPR004090">
    <property type="entry name" value="Chemotax_Me-accpt_rcpt"/>
</dbReference>
<dbReference type="GO" id="GO:0006935">
    <property type="term" value="P:chemotaxis"/>
    <property type="evidence" value="ECO:0007669"/>
    <property type="project" value="InterPro"/>
</dbReference>
<dbReference type="PANTHER" id="PTHR32089:SF119">
    <property type="entry name" value="METHYL-ACCEPTING CHEMOTAXIS PROTEIN CTPL"/>
    <property type="match status" value="1"/>
</dbReference>
<dbReference type="CDD" id="cd11386">
    <property type="entry name" value="MCP_signal"/>
    <property type="match status" value="1"/>
</dbReference>
<dbReference type="InterPro" id="IPR003660">
    <property type="entry name" value="HAMP_dom"/>
</dbReference>
<keyword evidence="14" id="KW-1185">Reference proteome</keyword>
<keyword evidence="5 10" id="KW-1133">Transmembrane helix</keyword>
<dbReference type="SMART" id="SM00304">
    <property type="entry name" value="HAMP"/>
    <property type="match status" value="2"/>
</dbReference>
<dbReference type="PROSITE" id="PS50111">
    <property type="entry name" value="CHEMOTAXIS_TRANSDUC_2"/>
    <property type="match status" value="1"/>
</dbReference>
<dbReference type="SUPFAM" id="SSF58104">
    <property type="entry name" value="Methyl-accepting chemotaxis protein (MCP) signaling domain"/>
    <property type="match status" value="1"/>
</dbReference>
<dbReference type="PRINTS" id="PR00260">
    <property type="entry name" value="CHEMTRNSDUCR"/>
</dbReference>
<evidence type="ECO:0000259" key="11">
    <source>
        <dbReference type="PROSITE" id="PS50111"/>
    </source>
</evidence>
<dbReference type="GO" id="GO:0007165">
    <property type="term" value="P:signal transduction"/>
    <property type="evidence" value="ECO:0007669"/>
    <property type="project" value="UniProtKB-KW"/>
</dbReference>
<accession>A0A1H4QAL2</accession>
<comment type="subcellular location">
    <subcellularLocation>
        <location evidence="1">Cell membrane</location>
        <topology evidence="1">Multi-pass membrane protein</topology>
    </subcellularLocation>
</comment>
<dbReference type="InterPro" id="IPR007891">
    <property type="entry name" value="CHASE3"/>
</dbReference>
<dbReference type="Proteomes" id="UP000198982">
    <property type="component" value="Unassembled WGS sequence"/>
</dbReference>
<evidence type="ECO:0000256" key="10">
    <source>
        <dbReference type="SAM" id="Phobius"/>
    </source>
</evidence>
<name>A0A1H4QAL2_9PSED</name>
<reference evidence="14" key="1">
    <citation type="submission" date="2016-10" db="EMBL/GenBank/DDBJ databases">
        <authorList>
            <person name="Varghese N."/>
            <person name="Submissions S."/>
        </authorList>
    </citation>
    <scope>NUCLEOTIDE SEQUENCE [LARGE SCALE GENOMIC DNA]</scope>
    <source>
        <strain evidence="14">DSM 9751</strain>
    </source>
</reference>
<dbReference type="InterPro" id="IPR004089">
    <property type="entry name" value="MCPsignal_dom"/>
</dbReference>
<gene>
    <name evidence="13" type="ORF">SAMN05216178_3689</name>
</gene>
<evidence type="ECO:0000256" key="9">
    <source>
        <dbReference type="PROSITE-ProRule" id="PRU00284"/>
    </source>
</evidence>
<dbReference type="PROSITE" id="PS50885">
    <property type="entry name" value="HAMP"/>
    <property type="match status" value="1"/>
</dbReference>
<dbReference type="PANTHER" id="PTHR32089">
    <property type="entry name" value="METHYL-ACCEPTING CHEMOTAXIS PROTEIN MCPB"/>
    <property type="match status" value="1"/>
</dbReference>
<keyword evidence="4 10" id="KW-0812">Transmembrane</keyword>
<evidence type="ECO:0000256" key="6">
    <source>
        <dbReference type="ARBA" id="ARBA00023136"/>
    </source>
</evidence>
<evidence type="ECO:0000256" key="4">
    <source>
        <dbReference type="ARBA" id="ARBA00022692"/>
    </source>
</evidence>
<evidence type="ECO:0000256" key="8">
    <source>
        <dbReference type="ARBA" id="ARBA00029447"/>
    </source>
</evidence>
<organism evidence="13 14">
    <name type="scientific">Pseudomonas saponiphila</name>
    <dbReference type="NCBI Taxonomy" id="556534"/>
    <lineage>
        <taxon>Bacteria</taxon>
        <taxon>Pseudomonadati</taxon>
        <taxon>Pseudomonadota</taxon>
        <taxon>Gammaproteobacteria</taxon>
        <taxon>Pseudomonadales</taxon>
        <taxon>Pseudomonadaceae</taxon>
        <taxon>Pseudomonas</taxon>
    </lineage>
</organism>
<feature type="domain" description="HAMP" evidence="12">
    <location>
        <begin position="227"/>
        <end position="279"/>
    </location>
</feature>
<comment type="similarity">
    <text evidence="8">Belongs to the methyl-accepting chemotaxis (MCP) protein family.</text>
</comment>
<keyword evidence="3" id="KW-0488">Methylation</keyword>
<protein>
    <submittedName>
        <fullName evidence="13">Methyl-accepting chemotaxis protein</fullName>
    </submittedName>
</protein>
<keyword evidence="6 10" id="KW-0472">Membrane</keyword>
<evidence type="ECO:0000256" key="7">
    <source>
        <dbReference type="ARBA" id="ARBA00023224"/>
    </source>
</evidence>
<feature type="transmembrane region" description="Helical" evidence="10">
    <location>
        <begin position="201"/>
        <end position="225"/>
    </location>
</feature>
<evidence type="ECO:0000256" key="5">
    <source>
        <dbReference type="ARBA" id="ARBA00022989"/>
    </source>
</evidence>
<dbReference type="CDD" id="cd06225">
    <property type="entry name" value="HAMP"/>
    <property type="match status" value="1"/>
</dbReference>
<evidence type="ECO:0000259" key="12">
    <source>
        <dbReference type="PROSITE" id="PS50885"/>
    </source>
</evidence>
<dbReference type="CDD" id="cd19410">
    <property type="entry name" value="HK9-like_sensor"/>
    <property type="match status" value="1"/>
</dbReference>
<evidence type="ECO:0000313" key="14">
    <source>
        <dbReference type="Proteomes" id="UP000198982"/>
    </source>
</evidence>
<feature type="domain" description="Methyl-accepting transducer" evidence="11">
    <location>
        <begin position="284"/>
        <end position="520"/>
    </location>
</feature>
<dbReference type="Pfam" id="PF05227">
    <property type="entry name" value="CHASE3"/>
    <property type="match status" value="1"/>
</dbReference>
<proteinExistence type="inferred from homology"/>
<dbReference type="GO" id="GO:0004888">
    <property type="term" value="F:transmembrane signaling receptor activity"/>
    <property type="evidence" value="ECO:0007669"/>
    <property type="project" value="InterPro"/>
</dbReference>
<dbReference type="EMBL" id="FNTJ01000001">
    <property type="protein sequence ID" value="SEC16589.1"/>
    <property type="molecule type" value="Genomic_DNA"/>
</dbReference>
<evidence type="ECO:0000313" key="13">
    <source>
        <dbReference type="EMBL" id="SEC16589.1"/>
    </source>
</evidence>
<dbReference type="FunFam" id="1.10.287.950:FF:000001">
    <property type="entry name" value="Methyl-accepting chemotaxis sensory transducer"/>
    <property type="match status" value="1"/>
</dbReference>
<evidence type="ECO:0000256" key="3">
    <source>
        <dbReference type="ARBA" id="ARBA00022481"/>
    </source>
</evidence>
<dbReference type="Gene3D" id="1.10.287.950">
    <property type="entry name" value="Methyl-accepting chemotaxis protein"/>
    <property type="match status" value="1"/>
</dbReference>
<dbReference type="SMART" id="SM00283">
    <property type="entry name" value="MA"/>
    <property type="match status" value="1"/>
</dbReference>
<keyword evidence="7 9" id="KW-0807">Transducer</keyword>
<dbReference type="Pfam" id="PF00672">
    <property type="entry name" value="HAMP"/>
    <property type="match status" value="1"/>
</dbReference>
<sequence>MKHSVNGLGAVLPLFSNLSISQKLYAGFGVVLLILLLLVLAALRGFDQVSTSVKSNIHSYEVLSQSDALLRSLINVETGMRGYALTGRDSFLEPLEQGEKAFAEDYARIKNSTADNPEQQARLERLKALHDQWLRDDVQANLALRRAINAGSQPAAAMAEQIGAGRDKAKMDAMRQLTAELRTAETSLQDARSQAMDDAKASALAILIGGGLLAALLAMLVAWSLSSTLVGRIRQAVDVAKAIAAGRLDSSISTSGRDEVSNLLQAFAAMQERLRTMISQIKQGADQLVSASQSISSASLQLSASAQEQSHSASSMAATVEELTVSINHVADNAGDAHALSSESGRQSEEGGSVIQDTLGSMRLIAETVQASASQIGELGQHAEQISSIVGVIKGIAEQTNLLALNAAIEAARAGEQGRGFAVVADEVRLLAQRTANSTQEITEMVGKIQQGTREAVSSMDVGVNQVKNGVELAQQAGEAIVNIRTSSGNVVQVVDQISLALREQTAASQDVARNVERIAQMSQQNSQAVEETTETARSLQQLAQNLEQQVSVFRL</sequence>
<evidence type="ECO:0000256" key="1">
    <source>
        <dbReference type="ARBA" id="ARBA00004651"/>
    </source>
</evidence>